<keyword evidence="3" id="KW-1185">Reference proteome</keyword>
<feature type="compositionally biased region" description="Basic and acidic residues" evidence="1">
    <location>
        <begin position="46"/>
        <end position="57"/>
    </location>
</feature>
<evidence type="ECO:0000256" key="1">
    <source>
        <dbReference type="SAM" id="MobiDB-lite"/>
    </source>
</evidence>
<gene>
    <name evidence="2" type="ORF">O3P69_006429</name>
</gene>
<comment type="caution">
    <text evidence="2">The sequence shown here is derived from an EMBL/GenBank/DDBJ whole genome shotgun (WGS) entry which is preliminary data.</text>
</comment>
<evidence type="ECO:0000313" key="3">
    <source>
        <dbReference type="Proteomes" id="UP001487740"/>
    </source>
</evidence>
<accession>A0AAW0U396</accession>
<feature type="region of interest" description="Disordered" evidence="1">
    <location>
        <begin position="520"/>
        <end position="543"/>
    </location>
</feature>
<sequence>MTRDTKISAETSAAIVARPEDKDNRTPACLSSRDPRTISPRQRTMSVDRTKRSLHQDSEEDDNAPPSKCHAHKDDNEFRRQGCEYVRACKYDELKAKRAASPHQPKETPTSQQQADAIPRIIIPATEGFESPVDVAEAIEATLRLKEKLPMKFLHSGQVLLSPPTMEIHDTIANLKELNGKPIHLQSASHDITKGVLLRYPLLMPLSLVQRHPQVVAAERFTTQDGEPTWQVLITVHTPLPGSLDLENWGVFYTRPYSKEPLRSFNCQRFGHHKRNCTLPAKCGIFARNHDTEWCIKIHKEGGASTVNCPNCRQPHHARNKSCTARKEIVDVQQASQHQWMIRHRPSLANHSGTRQQSALAATSTWGNRTSKPQQQQETQRASSRENFPALGEAAQQPRMGSRPCQRINVTRPAPRTQTPKSHDQLMLSKSDLTEMFQAFATTLISMLAKEVPAEAISTLTETGCQSLRKEMYISTAQRPQPPSPPVLPIAHETRRYSAAGRNYACLSQHREKLALGLAHHLQSRSSLPTDKTTTPARTTHLE</sequence>
<organism evidence="2 3">
    <name type="scientific">Scylla paramamosain</name>
    <name type="common">Mud crab</name>
    <dbReference type="NCBI Taxonomy" id="85552"/>
    <lineage>
        <taxon>Eukaryota</taxon>
        <taxon>Metazoa</taxon>
        <taxon>Ecdysozoa</taxon>
        <taxon>Arthropoda</taxon>
        <taxon>Crustacea</taxon>
        <taxon>Multicrustacea</taxon>
        <taxon>Malacostraca</taxon>
        <taxon>Eumalacostraca</taxon>
        <taxon>Eucarida</taxon>
        <taxon>Decapoda</taxon>
        <taxon>Pleocyemata</taxon>
        <taxon>Brachyura</taxon>
        <taxon>Eubrachyura</taxon>
        <taxon>Portunoidea</taxon>
        <taxon>Portunidae</taxon>
        <taxon>Portuninae</taxon>
        <taxon>Scylla</taxon>
    </lineage>
</organism>
<proteinExistence type="predicted"/>
<feature type="region of interest" description="Disordered" evidence="1">
    <location>
        <begin position="1"/>
        <end position="74"/>
    </location>
</feature>
<name>A0AAW0U396_SCYPA</name>
<feature type="compositionally biased region" description="Low complexity" evidence="1">
    <location>
        <begin position="530"/>
        <end position="543"/>
    </location>
</feature>
<dbReference type="AlphaFoldDB" id="A0AAW0U396"/>
<protein>
    <recommendedName>
        <fullName evidence="4">Gag-like protein</fullName>
    </recommendedName>
</protein>
<reference evidence="2 3" key="1">
    <citation type="submission" date="2023-03" db="EMBL/GenBank/DDBJ databases">
        <title>High-quality genome of Scylla paramamosain provides insights in environmental adaptation.</title>
        <authorList>
            <person name="Zhang L."/>
        </authorList>
    </citation>
    <scope>NUCLEOTIDE SEQUENCE [LARGE SCALE GENOMIC DNA]</scope>
    <source>
        <strain evidence="2">LZ_2023a</strain>
        <tissue evidence="2">Muscle</tissue>
    </source>
</reference>
<feature type="compositionally biased region" description="Polar residues" evidence="1">
    <location>
        <begin position="349"/>
        <end position="386"/>
    </location>
</feature>
<feature type="region of interest" description="Disordered" evidence="1">
    <location>
        <begin position="348"/>
        <end position="424"/>
    </location>
</feature>
<evidence type="ECO:0000313" key="2">
    <source>
        <dbReference type="EMBL" id="KAK8394231.1"/>
    </source>
</evidence>
<dbReference type="EMBL" id="JARAKH010000019">
    <property type="protein sequence ID" value="KAK8394231.1"/>
    <property type="molecule type" value="Genomic_DNA"/>
</dbReference>
<dbReference type="Proteomes" id="UP001487740">
    <property type="component" value="Unassembled WGS sequence"/>
</dbReference>
<evidence type="ECO:0008006" key="4">
    <source>
        <dbReference type="Google" id="ProtNLM"/>
    </source>
</evidence>